<comment type="caution">
    <text evidence="2">The sequence shown here is derived from an EMBL/GenBank/DDBJ whole genome shotgun (WGS) entry which is preliminary data.</text>
</comment>
<dbReference type="InterPro" id="IPR043917">
    <property type="entry name" value="DUF5753"/>
</dbReference>
<keyword evidence="3" id="KW-1185">Reference proteome</keyword>
<evidence type="ECO:0000259" key="1">
    <source>
        <dbReference type="Pfam" id="PF19054"/>
    </source>
</evidence>
<proteinExistence type="predicted"/>
<sequence>MEPGSHIRPWKQQLVAGFRPLQDTWTAEVERSAVIYAWEEALIAGMFQTADYSRHVISRYAEFHNSARDTEEAVQARLKRHDLLHQPGRKFRIIMWEAALHARICPPSVLAAQLDHLVGVIGLETVELGIVPFRAPLKIATANGFWVMDDRLAMVEDWHAELRLDDVDSIATYMKAWNTLRESAVFGDEALNVINAVLRSIQTSPERVGPYPAQQGGERG</sequence>
<reference evidence="2 3" key="1">
    <citation type="submission" date="2019-04" db="EMBL/GenBank/DDBJ databases">
        <title>Streptomyces piniterrae sp. nov., a heliquinomycin-producing actinomycete isolated from rhizosphere soil of Pinus yunnanensis.</title>
        <authorList>
            <person name="Zhuang X."/>
            <person name="Zhao J."/>
        </authorList>
    </citation>
    <scope>NUCLEOTIDE SEQUENCE [LARGE SCALE GENOMIC DNA]</scope>
    <source>
        <strain evidence="3">jys28</strain>
    </source>
</reference>
<evidence type="ECO:0000313" key="3">
    <source>
        <dbReference type="Proteomes" id="UP000308697"/>
    </source>
</evidence>
<evidence type="ECO:0000313" key="2">
    <source>
        <dbReference type="EMBL" id="TJZ52912.1"/>
    </source>
</evidence>
<dbReference type="Proteomes" id="UP000308697">
    <property type="component" value="Unassembled WGS sequence"/>
</dbReference>
<dbReference type="Pfam" id="PF19054">
    <property type="entry name" value="DUF5753"/>
    <property type="match status" value="1"/>
</dbReference>
<dbReference type="RefSeq" id="WP_136740924.1">
    <property type="nucleotide sequence ID" value="NZ_SUMB01000005.1"/>
</dbReference>
<organism evidence="2 3">
    <name type="scientific">Streptomyces piniterrae</name>
    <dbReference type="NCBI Taxonomy" id="2571125"/>
    <lineage>
        <taxon>Bacteria</taxon>
        <taxon>Bacillati</taxon>
        <taxon>Actinomycetota</taxon>
        <taxon>Actinomycetes</taxon>
        <taxon>Kitasatosporales</taxon>
        <taxon>Streptomycetaceae</taxon>
        <taxon>Streptomyces</taxon>
    </lineage>
</organism>
<accession>A0A4U0NGZ6</accession>
<protein>
    <submittedName>
        <fullName evidence="2">Transcriptional regulator</fullName>
    </submittedName>
</protein>
<dbReference type="EMBL" id="SUMB01000005">
    <property type="protein sequence ID" value="TJZ52912.1"/>
    <property type="molecule type" value="Genomic_DNA"/>
</dbReference>
<dbReference type="OrthoDB" id="4966777at2"/>
<name>A0A4U0NGZ6_9ACTN</name>
<gene>
    <name evidence="2" type="ORF">FCH28_17220</name>
</gene>
<feature type="domain" description="DUF5753" evidence="1">
    <location>
        <begin position="30"/>
        <end position="195"/>
    </location>
</feature>
<dbReference type="AlphaFoldDB" id="A0A4U0NGZ6"/>